<accession>A0A6C0D4M9</accession>
<feature type="coiled-coil region" evidence="1">
    <location>
        <begin position="35"/>
        <end position="90"/>
    </location>
</feature>
<organism evidence="3">
    <name type="scientific">viral metagenome</name>
    <dbReference type="NCBI Taxonomy" id="1070528"/>
    <lineage>
        <taxon>unclassified sequences</taxon>
        <taxon>metagenomes</taxon>
        <taxon>organismal metagenomes</taxon>
    </lineage>
</organism>
<reference evidence="3" key="1">
    <citation type="journal article" date="2020" name="Nature">
        <title>Giant virus diversity and host interactions through global metagenomics.</title>
        <authorList>
            <person name="Schulz F."/>
            <person name="Roux S."/>
            <person name="Paez-Espino D."/>
            <person name="Jungbluth S."/>
            <person name="Walsh D.A."/>
            <person name="Denef V.J."/>
            <person name="McMahon K.D."/>
            <person name="Konstantinidis K.T."/>
            <person name="Eloe-Fadrosh E.A."/>
            <person name="Kyrpides N.C."/>
            <person name="Woyke T."/>
        </authorList>
    </citation>
    <scope>NUCLEOTIDE SEQUENCE</scope>
    <source>
        <strain evidence="3">GVMAG-M-3300023174-116</strain>
    </source>
</reference>
<evidence type="ECO:0000313" key="3">
    <source>
        <dbReference type="EMBL" id="QHT11413.1"/>
    </source>
</evidence>
<protein>
    <submittedName>
        <fullName evidence="3">Uncharacterized protein</fullName>
    </submittedName>
</protein>
<dbReference type="AlphaFoldDB" id="A0A6C0D4M9"/>
<feature type="region of interest" description="Disordered" evidence="2">
    <location>
        <begin position="187"/>
        <end position="216"/>
    </location>
</feature>
<feature type="compositionally biased region" description="Basic residues" evidence="2">
    <location>
        <begin position="199"/>
        <end position="216"/>
    </location>
</feature>
<name>A0A6C0D4M9_9ZZZZ</name>
<evidence type="ECO:0000256" key="2">
    <source>
        <dbReference type="SAM" id="MobiDB-lite"/>
    </source>
</evidence>
<feature type="compositionally biased region" description="Basic and acidic residues" evidence="2">
    <location>
        <begin position="187"/>
        <end position="196"/>
    </location>
</feature>
<sequence length="216" mass="25347">MSDSSEESPQRREQRPITTLRRATELQQTALANRRRTLFKKMEKLGTKLAKLNNKISSLTQELTLVNNRLSTIRERIQFLTIEINRLTQEGMEGNLGNAYARSRRHYEQYRVSNPTDSEGISSRYDESSNIHRTSTAAIQEVIRPTIEEAESTLRTLSETKNNYATLYARREKLMKERDELQNNLDDLRRQDRELNIAHGKRQRRSRRKKGKKGKK</sequence>
<proteinExistence type="predicted"/>
<evidence type="ECO:0000256" key="1">
    <source>
        <dbReference type="SAM" id="Coils"/>
    </source>
</evidence>
<keyword evidence="1" id="KW-0175">Coiled coil</keyword>
<dbReference type="EMBL" id="MN739534">
    <property type="protein sequence ID" value="QHT11413.1"/>
    <property type="molecule type" value="Genomic_DNA"/>
</dbReference>